<dbReference type="PANTHER" id="PTHR21310">
    <property type="entry name" value="AMINOGLYCOSIDE PHOSPHOTRANSFERASE-RELATED-RELATED"/>
    <property type="match status" value="1"/>
</dbReference>
<dbReference type="PANTHER" id="PTHR21310:SF15">
    <property type="entry name" value="AMINOGLYCOSIDE PHOSPHOTRANSFERASE DOMAIN-CONTAINING PROTEIN"/>
    <property type="match status" value="1"/>
</dbReference>
<evidence type="ECO:0000313" key="2">
    <source>
        <dbReference type="EMBL" id="KAF9747115.1"/>
    </source>
</evidence>
<comment type="caution">
    <text evidence="2">The sequence shown here is derived from an EMBL/GenBank/DDBJ whole genome shotgun (WGS) entry which is preliminary data.</text>
</comment>
<gene>
    <name evidence="2" type="ORF">IM811_002449</name>
</gene>
<accession>A0A8H7MZ95</accession>
<dbReference type="InterPro" id="IPR011009">
    <property type="entry name" value="Kinase-like_dom_sf"/>
</dbReference>
<dbReference type="InterPro" id="IPR002575">
    <property type="entry name" value="Aminoglycoside_PTrfase"/>
</dbReference>
<dbReference type="Gene3D" id="3.90.1200.10">
    <property type="match status" value="1"/>
</dbReference>
<dbReference type="AlphaFoldDB" id="A0A8H7MZ95"/>
<dbReference type="Pfam" id="PF01636">
    <property type="entry name" value="APH"/>
    <property type="match status" value="1"/>
</dbReference>
<dbReference type="SUPFAM" id="SSF56112">
    <property type="entry name" value="Protein kinase-like (PK-like)"/>
    <property type="match status" value="1"/>
</dbReference>
<evidence type="ECO:0000313" key="3">
    <source>
        <dbReference type="Proteomes" id="UP000616885"/>
    </source>
</evidence>
<dbReference type="InterPro" id="IPR051678">
    <property type="entry name" value="AGP_Transferase"/>
</dbReference>
<name>A0A8H7MZ95_BIOOC</name>
<feature type="domain" description="Aminoglycoside phosphotransferase" evidence="1">
    <location>
        <begin position="61"/>
        <end position="213"/>
    </location>
</feature>
<protein>
    <recommendedName>
        <fullName evidence="1">Aminoglycoside phosphotransferase domain-containing protein</fullName>
    </recommendedName>
</protein>
<dbReference type="EMBL" id="JADCTT010000010">
    <property type="protein sequence ID" value="KAF9747115.1"/>
    <property type="molecule type" value="Genomic_DNA"/>
</dbReference>
<evidence type="ECO:0000259" key="1">
    <source>
        <dbReference type="Pfam" id="PF01636"/>
    </source>
</evidence>
<reference evidence="2" key="1">
    <citation type="submission" date="2020-10" db="EMBL/GenBank/DDBJ databases">
        <title>High-Quality Genome Resource of Clonostachys rosea strain S41 by Oxford Nanopore Long-Read Sequencing.</title>
        <authorList>
            <person name="Wang H."/>
        </authorList>
    </citation>
    <scope>NUCLEOTIDE SEQUENCE</scope>
    <source>
        <strain evidence="2">S41</strain>
    </source>
</reference>
<sequence>MIEGDQAYLESCKDEHMPVPPFDRYIYVLPKYVVKKPLSIGETGYQGYKPDVETVSQRDKNEIEAMKLVQEYTNIPIPRVLHRGEGFNVFERIQGVTVNEKSIWDRVNPRQREAIRLQVQGFIQQLAAIPNLTGEVRSLVPSGQIFHLQLPNRGPFKSTKDFTKAYADHSVLGAISSESKPVFSHMDLDLSNLILHPNLDSVAGVIDWERACFFPEGGRSIHHMCHQWSGWETLFDGLKL</sequence>
<dbReference type="Proteomes" id="UP000616885">
    <property type="component" value="Unassembled WGS sequence"/>
</dbReference>
<proteinExistence type="predicted"/>
<organism evidence="2 3">
    <name type="scientific">Bionectria ochroleuca</name>
    <name type="common">Gliocladium roseum</name>
    <dbReference type="NCBI Taxonomy" id="29856"/>
    <lineage>
        <taxon>Eukaryota</taxon>
        <taxon>Fungi</taxon>
        <taxon>Dikarya</taxon>
        <taxon>Ascomycota</taxon>
        <taxon>Pezizomycotina</taxon>
        <taxon>Sordariomycetes</taxon>
        <taxon>Hypocreomycetidae</taxon>
        <taxon>Hypocreales</taxon>
        <taxon>Bionectriaceae</taxon>
        <taxon>Clonostachys</taxon>
    </lineage>
</organism>